<dbReference type="Pfam" id="PF00581">
    <property type="entry name" value="Rhodanese"/>
    <property type="match status" value="1"/>
</dbReference>
<dbReference type="InterPro" id="IPR036873">
    <property type="entry name" value="Rhodanese-like_dom_sf"/>
</dbReference>
<dbReference type="InterPro" id="IPR001763">
    <property type="entry name" value="Rhodanese-like_dom"/>
</dbReference>
<protein>
    <submittedName>
        <fullName evidence="4">Rhodanese-like domain protein</fullName>
    </submittedName>
</protein>
<sequence>MVGKLNLKSLFFSAVAAITFAGSASASDALVKADWLQDNLKSANVRVFEVSVDAGVYERGHIPGAAHLNWHTDLVDPEKRDIATRESFEKLLRDAGVDKDTTIVLYGDNNNWFAAWGASVDAP</sequence>
<evidence type="ECO:0000313" key="5">
    <source>
        <dbReference type="Proteomes" id="UP000215590"/>
    </source>
</evidence>
<dbReference type="PROSITE" id="PS50206">
    <property type="entry name" value="RHODANESE_3"/>
    <property type="match status" value="1"/>
</dbReference>
<feature type="signal peptide" evidence="2">
    <location>
        <begin position="1"/>
        <end position="26"/>
    </location>
</feature>
<reference evidence="4 5" key="1">
    <citation type="submission" date="2017-07" db="EMBL/GenBank/DDBJ databases">
        <title>Phylogenetic study on the rhizospheric bacterium Ochrobactrum sp. A44.</title>
        <authorList>
            <person name="Krzyzanowska D.M."/>
            <person name="Ossowicki A."/>
            <person name="Rajewska M."/>
            <person name="Maciag T."/>
            <person name="Kaczynski Z."/>
            <person name="Czerwicka M."/>
            <person name="Jafra S."/>
        </authorList>
    </citation>
    <scope>NUCLEOTIDE SEQUENCE [LARGE SCALE GENOMIC DNA]</scope>
    <source>
        <strain evidence="4 5">DSM 7216</strain>
    </source>
</reference>
<evidence type="ECO:0000256" key="2">
    <source>
        <dbReference type="SAM" id="SignalP"/>
    </source>
</evidence>
<organism evidence="4 5">
    <name type="scientific">Brucella thiophenivorans</name>
    <dbReference type="NCBI Taxonomy" id="571255"/>
    <lineage>
        <taxon>Bacteria</taxon>
        <taxon>Pseudomonadati</taxon>
        <taxon>Pseudomonadota</taxon>
        <taxon>Alphaproteobacteria</taxon>
        <taxon>Hyphomicrobiales</taxon>
        <taxon>Brucellaceae</taxon>
        <taxon>Brucella/Ochrobactrum group</taxon>
        <taxon>Brucella</taxon>
    </lineage>
</organism>
<dbReference type="InterPro" id="IPR051126">
    <property type="entry name" value="Thiosulfate_sulfurtransferase"/>
</dbReference>
<name>A0A256F9A4_9HYPH</name>
<comment type="caution">
    <text evidence="4">The sequence shown here is derived from an EMBL/GenBank/DDBJ whole genome shotgun (WGS) entry which is preliminary data.</text>
</comment>
<dbReference type="PANTHER" id="PTHR43855:SF1">
    <property type="entry name" value="THIOSULFATE SULFURTRANSFERASE"/>
    <property type="match status" value="1"/>
</dbReference>
<dbReference type="EMBL" id="NNRJ01000061">
    <property type="protein sequence ID" value="OYR11459.1"/>
    <property type="molecule type" value="Genomic_DNA"/>
</dbReference>
<dbReference type="SUPFAM" id="SSF52821">
    <property type="entry name" value="Rhodanese/Cell cycle control phosphatase"/>
    <property type="match status" value="1"/>
</dbReference>
<gene>
    <name evidence="4" type="ORF">CEV31_3749</name>
</gene>
<dbReference type="Gene3D" id="3.40.250.10">
    <property type="entry name" value="Rhodanese-like domain"/>
    <property type="match status" value="1"/>
</dbReference>
<evidence type="ECO:0000256" key="1">
    <source>
        <dbReference type="ARBA" id="ARBA00022737"/>
    </source>
</evidence>
<feature type="chain" id="PRO_5012038927" evidence="2">
    <location>
        <begin position="27"/>
        <end position="123"/>
    </location>
</feature>
<feature type="domain" description="Rhodanese" evidence="3">
    <location>
        <begin position="41"/>
        <end position="115"/>
    </location>
</feature>
<dbReference type="AlphaFoldDB" id="A0A256F9A4"/>
<evidence type="ECO:0000313" key="4">
    <source>
        <dbReference type="EMBL" id="OYR11459.1"/>
    </source>
</evidence>
<keyword evidence="2" id="KW-0732">Signal</keyword>
<dbReference type="GO" id="GO:0004792">
    <property type="term" value="F:thiosulfate-cyanide sulfurtransferase activity"/>
    <property type="evidence" value="ECO:0007669"/>
    <property type="project" value="InterPro"/>
</dbReference>
<dbReference type="PROSITE" id="PS00380">
    <property type="entry name" value="RHODANESE_1"/>
    <property type="match status" value="1"/>
</dbReference>
<dbReference type="PANTHER" id="PTHR43855">
    <property type="entry name" value="THIOSULFATE SULFURTRANSFERASE"/>
    <property type="match status" value="1"/>
</dbReference>
<keyword evidence="1" id="KW-0677">Repeat</keyword>
<keyword evidence="5" id="KW-1185">Reference proteome</keyword>
<accession>A0A256F9A4</accession>
<dbReference type="Proteomes" id="UP000215590">
    <property type="component" value="Unassembled WGS sequence"/>
</dbReference>
<proteinExistence type="predicted"/>
<dbReference type="InterPro" id="IPR001307">
    <property type="entry name" value="Thiosulphate_STrfase_CS"/>
</dbReference>
<dbReference type="OrthoDB" id="9781034at2"/>
<evidence type="ECO:0000259" key="3">
    <source>
        <dbReference type="PROSITE" id="PS50206"/>
    </source>
</evidence>